<dbReference type="RefSeq" id="WP_091139749.1">
    <property type="nucleotide sequence ID" value="NZ_FMVJ01000022.1"/>
</dbReference>
<protein>
    <submittedName>
        <fullName evidence="1">Uncharacterized protein</fullName>
    </submittedName>
</protein>
<dbReference type="AlphaFoldDB" id="A0A1G5LMU8"/>
<evidence type="ECO:0000313" key="1">
    <source>
        <dbReference type="EMBL" id="SCZ13801.1"/>
    </source>
</evidence>
<keyword evidence="2" id="KW-1185">Reference proteome</keyword>
<dbReference type="Proteomes" id="UP000199569">
    <property type="component" value="Unassembled WGS sequence"/>
</dbReference>
<name>A0A1G5LMU8_9HYPH</name>
<dbReference type="OrthoDB" id="8019837at2"/>
<dbReference type="EMBL" id="FMVJ01000022">
    <property type="protein sequence ID" value="SCZ13801.1"/>
    <property type="molecule type" value="Genomic_DNA"/>
</dbReference>
<reference evidence="1 2" key="1">
    <citation type="submission" date="2016-10" db="EMBL/GenBank/DDBJ databases">
        <authorList>
            <person name="de Groot N.N."/>
        </authorList>
    </citation>
    <scope>NUCLEOTIDE SEQUENCE [LARGE SCALE GENOMIC DNA]</scope>
    <source>
        <strain evidence="1 2">CGMCC 1.7666</strain>
    </source>
</reference>
<gene>
    <name evidence="1" type="ORF">SAMN02927923_04494</name>
</gene>
<proteinExistence type="predicted"/>
<organism evidence="1 2">
    <name type="scientific">Microvirga guangxiensis</name>
    <dbReference type="NCBI Taxonomy" id="549386"/>
    <lineage>
        <taxon>Bacteria</taxon>
        <taxon>Pseudomonadati</taxon>
        <taxon>Pseudomonadota</taxon>
        <taxon>Alphaproteobacteria</taxon>
        <taxon>Hyphomicrobiales</taxon>
        <taxon>Methylobacteriaceae</taxon>
        <taxon>Microvirga</taxon>
    </lineage>
</organism>
<sequence>MKAELHEIATSGTAPSLAPSPLLVRVRAVMDTLDLDCRCRGKLDAALERFEALENRRQLRGLILDARHQAERIGALLELVGELDTVSTDETDLSVFQEIALLFEDIKAAATRGSEDMVRAAGLDLHGGQAA</sequence>
<accession>A0A1G5LMU8</accession>
<evidence type="ECO:0000313" key="2">
    <source>
        <dbReference type="Proteomes" id="UP000199569"/>
    </source>
</evidence>